<dbReference type="InterPro" id="IPR019270">
    <property type="entry name" value="DUF2283"/>
</dbReference>
<dbReference type="OrthoDB" id="9799670at2"/>
<keyword evidence="2" id="KW-1185">Reference proteome</keyword>
<dbReference type="Pfam" id="PF10049">
    <property type="entry name" value="DUF2283"/>
    <property type="match status" value="1"/>
</dbReference>
<name>A0A1U7J091_9CYAN</name>
<dbReference type="AlphaFoldDB" id="A0A1U7J091"/>
<protein>
    <recommendedName>
        <fullName evidence="3">DUF2283 domain-containing protein</fullName>
    </recommendedName>
</protein>
<organism evidence="1 2">
    <name type="scientific">Phormidium tenue NIES-30</name>
    <dbReference type="NCBI Taxonomy" id="549789"/>
    <lineage>
        <taxon>Bacteria</taxon>
        <taxon>Bacillati</taxon>
        <taxon>Cyanobacteriota</taxon>
        <taxon>Cyanophyceae</taxon>
        <taxon>Oscillatoriophycideae</taxon>
        <taxon>Oscillatoriales</taxon>
        <taxon>Oscillatoriaceae</taxon>
        <taxon>Phormidium</taxon>
    </lineage>
</organism>
<gene>
    <name evidence="1" type="ORF">NIES30_21295</name>
</gene>
<proteinExistence type="predicted"/>
<dbReference type="EMBL" id="MRCG01000019">
    <property type="protein sequence ID" value="OKH45021.1"/>
    <property type="molecule type" value="Genomic_DNA"/>
</dbReference>
<reference evidence="1 2" key="1">
    <citation type="submission" date="2016-11" db="EMBL/GenBank/DDBJ databases">
        <title>Draft Genome Sequences of Nine Cyanobacterial Strains from Diverse Habitats.</title>
        <authorList>
            <person name="Zhu T."/>
            <person name="Hou S."/>
            <person name="Lu X."/>
            <person name="Hess W.R."/>
        </authorList>
    </citation>
    <scope>NUCLEOTIDE SEQUENCE [LARGE SCALE GENOMIC DNA]</scope>
    <source>
        <strain evidence="1 2">NIES-30</strain>
    </source>
</reference>
<accession>A0A1U7J091</accession>
<dbReference type="RefSeq" id="WP_073610462.1">
    <property type="nucleotide sequence ID" value="NZ_MRCG01000019.1"/>
</dbReference>
<evidence type="ECO:0000313" key="2">
    <source>
        <dbReference type="Proteomes" id="UP000185557"/>
    </source>
</evidence>
<evidence type="ECO:0008006" key="3">
    <source>
        <dbReference type="Google" id="ProtNLM"/>
    </source>
</evidence>
<dbReference type="STRING" id="549789.NIES30_21295"/>
<sequence length="105" mass="11963">MNIEYDSDVDALYLRLAEGDIVESDSIEPDVIYDYDADERVVGVELLRVSTNLPKLAIRAFPFRSLEQQVEFMHFLEAIADTDLQAKLAFARQILQNQQSLLQSA</sequence>
<comment type="caution">
    <text evidence="1">The sequence shown here is derived from an EMBL/GenBank/DDBJ whole genome shotgun (WGS) entry which is preliminary data.</text>
</comment>
<evidence type="ECO:0000313" key="1">
    <source>
        <dbReference type="EMBL" id="OKH45021.1"/>
    </source>
</evidence>
<dbReference type="Proteomes" id="UP000185557">
    <property type="component" value="Unassembled WGS sequence"/>
</dbReference>